<dbReference type="AlphaFoldDB" id="A0A0V8D3Q0"/>
<name>A0A0V8D3Q0_LACLL</name>
<organism evidence="1 2">
    <name type="scientific">Lactococcus lactis subsp. lactis</name>
    <name type="common">Streptococcus lactis</name>
    <dbReference type="NCBI Taxonomy" id="1360"/>
    <lineage>
        <taxon>Bacteria</taxon>
        <taxon>Bacillati</taxon>
        <taxon>Bacillota</taxon>
        <taxon>Bacilli</taxon>
        <taxon>Lactobacillales</taxon>
        <taxon>Streptococcaceae</taxon>
        <taxon>Lactococcus</taxon>
    </lineage>
</organism>
<dbReference type="Proteomes" id="UP000053058">
    <property type="component" value="Unassembled WGS sequence"/>
</dbReference>
<gene>
    <name evidence="1" type="ORF">KF282_0228</name>
</gene>
<sequence length="49" mass="5805">MTCFNSPIFKIVSILKRLQKEKILVKFIVSKFASQNFFVSLFYRISCQI</sequence>
<accession>A0A0V8D3Q0</accession>
<protein>
    <submittedName>
        <fullName evidence="1">Uncharacterized protein</fullName>
    </submittedName>
</protein>
<proteinExistence type="predicted"/>
<evidence type="ECO:0000313" key="1">
    <source>
        <dbReference type="EMBL" id="KSU08037.1"/>
    </source>
</evidence>
<dbReference type="EMBL" id="LKLN01000008">
    <property type="protein sequence ID" value="KSU08037.1"/>
    <property type="molecule type" value="Genomic_DNA"/>
</dbReference>
<comment type="caution">
    <text evidence="1">The sequence shown here is derived from an EMBL/GenBank/DDBJ whole genome shotgun (WGS) entry which is preliminary data.</text>
</comment>
<evidence type="ECO:0000313" key="2">
    <source>
        <dbReference type="Proteomes" id="UP000053058"/>
    </source>
</evidence>
<reference evidence="2" key="1">
    <citation type="submission" date="2015-10" db="EMBL/GenBank/DDBJ databases">
        <title>Draft Genome Sequences of 11 Lactococcus lactis subspecies cremoris strains.</title>
        <authorList>
            <person name="Wels M."/>
            <person name="Backus L."/>
            <person name="Boekhorst J."/>
            <person name="Dijkstra A."/>
            <person name="Beerthuizen M."/>
            <person name="Kelly W."/>
            <person name="Siezen R."/>
            <person name="Bachmann H."/>
            <person name="Van Hijum S."/>
        </authorList>
    </citation>
    <scope>NUCLEOTIDE SEQUENCE [LARGE SCALE GENOMIC DNA]</scope>
    <source>
        <strain evidence="2">KF282</strain>
    </source>
</reference>